<dbReference type="SUPFAM" id="SSF56399">
    <property type="entry name" value="ADP-ribosylation"/>
    <property type="match status" value="1"/>
</dbReference>
<proteinExistence type="predicted"/>
<gene>
    <name evidence="1" type="primary">osm1</name>
    <name evidence="1" type="ORF">SNAT2548_LOCUS27795</name>
</gene>
<organism evidence="1 2">
    <name type="scientific">Symbiodinium natans</name>
    <dbReference type="NCBI Taxonomy" id="878477"/>
    <lineage>
        <taxon>Eukaryota</taxon>
        <taxon>Sar</taxon>
        <taxon>Alveolata</taxon>
        <taxon>Dinophyceae</taxon>
        <taxon>Suessiales</taxon>
        <taxon>Symbiodiniaceae</taxon>
        <taxon>Symbiodinium</taxon>
    </lineage>
</organism>
<dbReference type="EMBL" id="CAJNDS010002490">
    <property type="protein sequence ID" value="CAE7496239.1"/>
    <property type="molecule type" value="Genomic_DNA"/>
</dbReference>
<evidence type="ECO:0000313" key="1">
    <source>
        <dbReference type="EMBL" id="CAE7496239.1"/>
    </source>
</evidence>
<keyword evidence="2" id="KW-1185">Reference proteome</keyword>
<accession>A0A812SXK2</accession>
<evidence type="ECO:0000313" key="2">
    <source>
        <dbReference type="Proteomes" id="UP000604046"/>
    </source>
</evidence>
<sequence length="374" mass="42818">MAIRFGMASRRIWRELVAKYPQGVKHLALGRPDGWCVLFNNDAWEWNLPSHPELSERLRSEVTTLRYLCIGDNGKYYLEAQGQRCQWRAGSRLSDFLSYCCNRSLRQEKAKSALADSSALPAAHAELMTIFVKMLEEHHEDCYFEQMLEDIKSKLLFDPQFTRVYSFSPACYGHRGGQPYFKPCGWRRCSLAIDKFEEYSSWCIAYHGTSCRNVASIMIRGLRRPGDEGVHVAHGQAHSTSGCSIYVSPSIEYAAFPVYAELFELQENRWAQLVLECRVRPSSFTVKPGSLGNKYLPDHLRMDQNFATNAELEWLIEKPEDVVFTGLMIREFGEAASEAIYGSLVRQVTAGSKGPQFEWTKLRAAEYQRLQQCL</sequence>
<dbReference type="Proteomes" id="UP000604046">
    <property type="component" value="Unassembled WGS sequence"/>
</dbReference>
<dbReference type="PANTHER" id="PTHR36649">
    <property type="entry name" value="UBIQUITIN-LIKE DOMAIN-CONTAINING PROTEIN"/>
    <property type="match status" value="1"/>
</dbReference>
<name>A0A812SXK2_9DINO</name>
<dbReference type="OrthoDB" id="49113at2759"/>
<comment type="caution">
    <text evidence="1">The sequence shown here is derived from an EMBL/GenBank/DDBJ whole genome shotgun (WGS) entry which is preliminary data.</text>
</comment>
<reference evidence="1" key="1">
    <citation type="submission" date="2021-02" db="EMBL/GenBank/DDBJ databases">
        <authorList>
            <person name="Dougan E. K."/>
            <person name="Rhodes N."/>
            <person name="Thang M."/>
            <person name="Chan C."/>
        </authorList>
    </citation>
    <scope>NUCLEOTIDE SEQUENCE</scope>
</reference>
<dbReference type="PANTHER" id="PTHR36649:SF29">
    <property type="entry name" value="PARP CATALYTIC DOMAIN-CONTAINING PROTEIN-RELATED"/>
    <property type="match status" value="1"/>
</dbReference>
<dbReference type="AlphaFoldDB" id="A0A812SXK2"/>
<protein>
    <submittedName>
        <fullName evidence="1">Osm1 protein</fullName>
    </submittedName>
</protein>